<dbReference type="GeneID" id="60335258"/>
<protein>
    <submittedName>
        <fullName evidence="1">Uncharacterized protein</fullName>
    </submittedName>
</protein>
<evidence type="ECO:0000313" key="1">
    <source>
        <dbReference type="EMBL" id="AVO21678.1"/>
    </source>
</evidence>
<proteinExistence type="predicted"/>
<dbReference type="RefSeq" id="YP_009963674.1">
    <property type="nucleotide sequence ID" value="NC_051721.1"/>
</dbReference>
<accession>A0A2P1JR97</accession>
<gene>
    <name evidence="1" type="primary">73</name>
    <name evidence="1" type="ORF">SEA_MOOMOO_73</name>
</gene>
<dbReference type="Proteomes" id="UP000241634">
    <property type="component" value="Segment"/>
</dbReference>
<dbReference type="EMBL" id="MH001449">
    <property type="protein sequence ID" value="AVO21678.1"/>
    <property type="molecule type" value="Genomic_DNA"/>
</dbReference>
<dbReference type="KEGG" id="vg:60335258"/>
<reference evidence="2" key="1">
    <citation type="submission" date="2018-02" db="EMBL/GenBank/DDBJ databases">
        <authorList>
            <person name="Cohen D.B."/>
            <person name="Kent A.D."/>
        </authorList>
    </citation>
    <scope>NUCLEOTIDE SEQUENCE [LARGE SCALE GENOMIC DNA]</scope>
</reference>
<keyword evidence="2" id="KW-1185">Reference proteome</keyword>
<organism evidence="1 2">
    <name type="scientific">Mycobacterium phage MooMoo</name>
    <dbReference type="NCBI Taxonomy" id="2108127"/>
    <lineage>
        <taxon>Viruses</taxon>
        <taxon>Duplodnaviria</taxon>
        <taxon>Heunggongvirae</taxon>
        <taxon>Uroviricota</taxon>
        <taxon>Caudoviricetes</taxon>
        <taxon>Gracegardnervirinae</taxon>
        <taxon>Moomoovirus</taxon>
        <taxon>Moomoovirus moomoo</taxon>
    </lineage>
</organism>
<sequence>MSDRIETIIAGAVADGDEVTALDYDEARNVLAALKANRIALVEMPETQTDEYGEKYWMVPQDGERLSTNEHGVVRIDEWKSGPRITTVSIHTPIRPQNVAGYTGAMLAAAAEVSGE</sequence>
<name>A0A2P1JR97_9CAUD</name>
<evidence type="ECO:0000313" key="2">
    <source>
        <dbReference type="Proteomes" id="UP000241634"/>
    </source>
</evidence>